<dbReference type="InterPro" id="IPR005543">
    <property type="entry name" value="PASTA_dom"/>
</dbReference>
<proteinExistence type="inferred from homology"/>
<evidence type="ECO:0000313" key="10">
    <source>
        <dbReference type="EMBL" id="OEH93945.1"/>
    </source>
</evidence>
<feature type="compositionally biased region" description="Acidic residues" evidence="7">
    <location>
        <begin position="730"/>
        <end position="741"/>
    </location>
</feature>
<dbReference type="UniPathway" id="UPA00219"/>
<organism evidence="10 11">
    <name type="scientific">Bacillus solimangrovi</name>
    <dbReference type="NCBI Taxonomy" id="1305675"/>
    <lineage>
        <taxon>Bacteria</taxon>
        <taxon>Bacillati</taxon>
        <taxon>Bacillota</taxon>
        <taxon>Bacilli</taxon>
        <taxon>Bacillales</taxon>
        <taxon>Bacillaceae</taxon>
        <taxon>Bacillus</taxon>
    </lineage>
</organism>
<dbReference type="PANTHER" id="PTHR30627:SF26">
    <property type="entry name" value="PENICILLIN-BINDING PROTEIN 2B"/>
    <property type="match status" value="1"/>
</dbReference>
<dbReference type="SUPFAM" id="SSF56519">
    <property type="entry name" value="Penicillin binding protein dimerisation domain"/>
    <property type="match status" value="1"/>
</dbReference>
<dbReference type="SMART" id="SM00740">
    <property type="entry name" value="PASTA"/>
    <property type="match status" value="2"/>
</dbReference>
<dbReference type="InterPro" id="IPR001460">
    <property type="entry name" value="PCN-bd_Tpept"/>
</dbReference>
<dbReference type="InterPro" id="IPR012338">
    <property type="entry name" value="Beta-lactam/transpept-like"/>
</dbReference>
<dbReference type="GO" id="GO:0008658">
    <property type="term" value="F:penicillin binding"/>
    <property type="evidence" value="ECO:0007669"/>
    <property type="project" value="InterPro"/>
</dbReference>
<reference evidence="10 11" key="1">
    <citation type="submission" date="2016-08" db="EMBL/GenBank/DDBJ databases">
        <title>Genome of Bacillus solimangrovi GH2-4.</title>
        <authorList>
            <person name="Lim S."/>
            <person name="Kim B.-C."/>
        </authorList>
    </citation>
    <scope>NUCLEOTIDE SEQUENCE [LARGE SCALE GENOMIC DNA]</scope>
    <source>
        <strain evidence="10 11">GH2-4</strain>
    </source>
</reference>
<dbReference type="GO" id="GO:0071555">
    <property type="term" value="P:cell wall organization"/>
    <property type="evidence" value="ECO:0007669"/>
    <property type="project" value="TreeGrafter"/>
</dbReference>
<keyword evidence="8" id="KW-1133">Transmembrane helix</keyword>
<dbReference type="CDD" id="cd06576">
    <property type="entry name" value="PASTA_Pbp2x-like_1"/>
    <property type="match status" value="1"/>
</dbReference>
<dbReference type="OrthoDB" id="9804124at2"/>
<protein>
    <recommendedName>
        <fullName evidence="4">serine-type D-Ala-D-Ala carboxypeptidase</fullName>
        <ecNumber evidence="4">3.4.16.4</ecNumber>
    </recommendedName>
</protein>
<evidence type="ECO:0000256" key="6">
    <source>
        <dbReference type="ARBA" id="ARBA00034000"/>
    </source>
</evidence>
<evidence type="ECO:0000256" key="2">
    <source>
        <dbReference type="ARBA" id="ARBA00004752"/>
    </source>
</evidence>
<comment type="similarity">
    <text evidence="3">Belongs to the transpeptidase family.</text>
</comment>
<dbReference type="EMBL" id="MJEH01000007">
    <property type="protein sequence ID" value="OEH93945.1"/>
    <property type="molecule type" value="Genomic_DNA"/>
</dbReference>
<feature type="domain" description="PASTA" evidence="9">
    <location>
        <begin position="668"/>
        <end position="725"/>
    </location>
</feature>
<evidence type="ECO:0000259" key="9">
    <source>
        <dbReference type="PROSITE" id="PS51178"/>
    </source>
</evidence>
<keyword evidence="11" id="KW-1185">Reference proteome</keyword>
<dbReference type="AlphaFoldDB" id="A0A1E5LIP4"/>
<keyword evidence="5 8" id="KW-0472">Membrane</keyword>
<dbReference type="EC" id="3.4.16.4" evidence="4"/>
<feature type="domain" description="PASTA" evidence="9">
    <location>
        <begin position="608"/>
        <end position="667"/>
    </location>
</feature>
<evidence type="ECO:0000256" key="4">
    <source>
        <dbReference type="ARBA" id="ARBA00012448"/>
    </source>
</evidence>
<dbReference type="Gene3D" id="3.30.450.330">
    <property type="match status" value="1"/>
</dbReference>
<name>A0A1E5LIP4_9BACI</name>
<dbReference type="GO" id="GO:0009002">
    <property type="term" value="F:serine-type D-Ala-D-Ala carboxypeptidase activity"/>
    <property type="evidence" value="ECO:0007669"/>
    <property type="project" value="UniProtKB-EC"/>
</dbReference>
<evidence type="ECO:0000313" key="11">
    <source>
        <dbReference type="Proteomes" id="UP000095209"/>
    </source>
</evidence>
<dbReference type="SUPFAM" id="SSF54184">
    <property type="entry name" value="Penicillin-binding protein 2x (pbp-2x), c-terminal domain"/>
    <property type="match status" value="2"/>
</dbReference>
<dbReference type="STRING" id="1305675.BFG57_10800"/>
<comment type="subcellular location">
    <subcellularLocation>
        <location evidence="1">Membrane</location>
    </subcellularLocation>
</comment>
<dbReference type="Gene3D" id="3.90.1310.10">
    <property type="entry name" value="Penicillin-binding protein 2a (Domain 2)"/>
    <property type="match status" value="1"/>
</dbReference>
<sequence length="748" mass="83448">MSKQIKSKNINRGAWLLTISFVLLFFVVLGRFLYIQIGKEVQGQDLEKIAEEKWTKQQALQGNRGKILDRNGVVIAEDIPKYSIYAILKEDYSKNSKVPLHIVEPRAAAVKLAPLLDMDVSELERILSKESHKDGIFQVEFGSNGRNIPLELKEKIESLNIPGIYFTSEMNRHYPNGTFASHVIGYALPNEEGDIMGEMGIELQYDELMTGSDGKMKFQSDRKGFKLPDPKEFIQLPQDGNDVYLTIDQKIQTFLEAAVSEVEEQYKPEQIIAIVADPKTGEILGMSTRPSFDPNVRNITNYRNEAVAYRYEPGSTMKVFTLAAAINEGKFPANEFYQSGTFRLSERYKPIKDHNGGQGWGQITYLEGIQRSSNVAVAKIVNEKLGTEKFYDYLVRFGFDRKTGIDLPNEVEGKILWNYPIEKITTSFGQGTTITPIQQIQAMTAIANEGKMMRPYIVKKIVDPTTNENVKQSKSEVVGEPVTAATANEVKGILETVVTSPNGTGKPYKIEDYSVAGKTGTAQIPNPEGGGYLYGHGNYFYSFLGLAPVDDPRLIMYVSVKQPELEPYEYATEPVSHIFNTVMENSLHYLNITPTEEVEEQTSGNDLQALGIEVPELEGESVKHAISMLEGNGIQPIILGDGKKIEQQLPFAGSQMIKSERVIIRTDGNTKMPDLTGWAMRDVLKVADLLHLKPNLIGSGYVTKQNIQSGAKVSKGDFLVVEFEKPNTPIEEEQEIEEDLPVDVPEGA</sequence>
<evidence type="ECO:0000256" key="1">
    <source>
        <dbReference type="ARBA" id="ARBA00004370"/>
    </source>
</evidence>
<dbReference type="Proteomes" id="UP000095209">
    <property type="component" value="Unassembled WGS sequence"/>
</dbReference>
<dbReference type="CDD" id="cd06575">
    <property type="entry name" value="PASTA_Pbp2x-like_2"/>
    <property type="match status" value="1"/>
</dbReference>
<feature type="transmembrane region" description="Helical" evidence="8">
    <location>
        <begin position="12"/>
        <end position="34"/>
    </location>
</feature>
<evidence type="ECO:0000256" key="5">
    <source>
        <dbReference type="ARBA" id="ARBA00023136"/>
    </source>
</evidence>
<dbReference type="FunFam" id="3.40.710.10:FF:000026">
    <property type="entry name" value="Penicillin-binding protein 1"/>
    <property type="match status" value="1"/>
</dbReference>
<dbReference type="Pfam" id="PF03717">
    <property type="entry name" value="PBP_dimer"/>
    <property type="match status" value="1"/>
</dbReference>
<evidence type="ECO:0000256" key="7">
    <source>
        <dbReference type="SAM" id="MobiDB-lite"/>
    </source>
</evidence>
<dbReference type="PANTHER" id="PTHR30627">
    <property type="entry name" value="PEPTIDOGLYCAN D,D-TRANSPEPTIDASE"/>
    <property type="match status" value="1"/>
</dbReference>
<comment type="catalytic activity">
    <reaction evidence="6">
        <text>Preferential cleavage: (Ac)2-L-Lys-D-Ala-|-D-Ala. Also transpeptidation of peptidyl-alanyl moieties that are N-acyl substituents of D-alanine.</text>
        <dbReference type="EC" id="3.4.16.4"/>
    </reaction>
</comment>
<dbReference type="InterPro" id="IPR050515">
    <property type="entry name" value="Beta-lactam/transpept"/>
</dbReference>
<evidence type="ECO:0000256" key="3">
    <source>
        <dbReference type="ARBA" id="ARBA00007171"/>
    </source>
</evidence>
<feature type="region of interest" description="Disordered" evidence="7">
    <location>
        <begin position="729"/>
        <end position="748"/>
    </location>
</feature>
<dbReference type="Pfam" id="PF03793">
    <property type="entry name" value="PASTA"/>
    <property type="match status" value="2"/>
</dbReference>
<comment type="pathway">
    <text evidence="2">Cell wall biogenesis; peptidoglycan biosynthesis.</text>
</comment>
<evidence type="ECO:0000256" key="8">
    <source>
        <dbReference type="SAM" id="Phobius"/>
    </source>
</evidence>
<dbReference type="RefSeq" id="WP_069716089.1">
    <property type="nucleotide sequence ID" value="NZ_MJEH01000007.1"/>
</dbReference>
<dbReference type="InterPro" id="IPR005311">
    <property type="entry name" value="PBP_dimer"/>
</dbReference>
<dbReference type="Gene3D" id="3.30.70.2110">
    <property type="match status" value="1"/>
</dbReference>
<dbReference type="Pfam" id="PF00905">
    <property type="entry name" value="Transpeptidase"/>
    <property type="match status" value="1"/>
</dbReference>
<accession>A0A1E5LIP4</accession>
<gene>
    <name evidence="10" type="ORF">BFG57_10800</name>
</gene>
<dbReference type="GO" id="GO:0005886">
    <property type="term" value="C:plasma membrane"/>
    <property type="evidence" value="ECO:0007669"/>
    <property type="project" value="TreeGrafter"/>
</dbReference>
<dbReference type="SUPFAM" id="SSF56601">
    <property type="entry name" value="beta-lactamase/transpeptidase-like"/>
    <property type="match status" value="1"/>
</dbReference>
<dbReference type="GO" id="GO:0009252">
    <property type="term" value="P:peptidoglycan biosynthetic process"/>
    <property type="evidence" value="ECO:0007669"/>
    <property type="project" value="UniProtKB-UniPathway"/>
</dbReference>
<comment type="caution">
    <text evidence="10">The sequence shown here is derived from an EMBL/GenBank/DDBJ whole genome shotgun (WGS) entry which is preliminary data.</text>
</comment>
<dbReference type="PROSITE" id="PS51178">
    <property type="entry name" value="PASTA"/>
    <property type="match status" value="2"/>
</dbReference>
<dbReference type="Gene3D" id="3.40.710.10">
    <property type="entry name" value="DD-peptidase/beta-lactamase superfamily"/>
    <property type="match status" value="1"/>
</dbReference>
<keyword evidence="8" id="KW-0812">Transmembrane</keyword>
<dbReference type="InterPro" id="IPR036138">
    <property type="entry name" value="PBP_dimer_sf"/>
</dbReference>